<accession>A0AAP5UQ59</accession>
<dbReference type="Proteomes" id="UP001263852">
    <property type="component" value="Unassembled WGS sequence"/>
</dbReference>
<reference evidence="1" key="1">
    <citation type="submission" date="2023-08" db="EMBL/GenBank/DDBJ databases">
        <authorList>
            <person name="Page C.A."/>
            <person name="Perez-Diaz I.M."/>
        </authorList>
    </citation>
    <scope>NUCLEOTIDE SEQUENCE</scope>
    <source>
        <strain evidence="1">1.8.9</strain>
    </source>
</reference>
<proteinExistence type="predicted"/>
<dbReference type="AlphaFoldDB" id="A0AAP5UQ59"/>
<dbReference type="EMBL" id="JAVLAO010000001">
    <property type="protein sequence ID" value="MDT7039107.1"/>
    <property type="molecule type" value="Genomic_DNA"/>
</dbReference>
<gene>
    <name evidence="1" type="ORF">RI555_08940</name>
</gene>
<dbReference type="RefSeq" id="WP_088769542.1">
    <property type="nucleotide sequence ID" value="NZ_BOUG01000007.1"/>
</dbReference>
<name>A0AAP5UQ59_LACPE</name>
<protein>
    <submittedName>
        <fullName evidence="1">Uncharacterized protein</fullName>
    </submittedName>
</protein>
<comment type="caution">
    <text evidence="1">The sequence shown here is derived from an EMBL/GenBank/DDBJ whole genome shotgun (WGS) entry which is preliminary data.</text>
</comment>
<evidence type="ECO:0000313" key="2">
    <source>
        <dbReference type="Proteomes" id="UP001263852"/>
    </source>
</evidence>
<sequence>MPETEVYLIMTGYVEETPKQVGVVAAVYVSTDLKRARSKLATLRQAHPQTFYELYHCPLDTDLDQLSHYPSVEISPADFA</sequence>
<organism evidence="1 2">
    <name type="scientific">Lactiplantibacillus pentosus</name>
    <name type="common">Lactobacillus pentosus</name>
    <dbReference type="NCBI Taxonomy" id="1589"/>
    <lineage>
        <taxon>Bacteria</taxon>
        <taxon>Bacillati</taxon>
        <taxon>Bacillota</taxon>
        <taxon>Bacilli</taxon>
        <taxon>Lactobacillales</taxon>
        <taxon>Lactobacillaceae</taxon>
        <taxon>Lactiplantibacillus</taxon>
    </lineage>
</organism>
<evidence type="ECO:0000313" key="1">
    <source>
        <dbReference type="EMBL" id="MDT7039107.1"/>
    </source>
</evidence>